<dbReference type="GO" id="GO:0016020">
    <property type="term" value="C:membrane"/>
    <property type="evidence" value="ECO:0007669"/>
    <property type="project" value="TreeGrafter"/>
</dbReference>
<dbReference type="Proteomes" id="UP000662373">
    <property type="component" value="Unassembled WGS sequence"/>
</dbReference>
<dbReference type="GO" id="GO:0030203">
    <property type="term" value="P:glycosaminoglycan metabolic process"/>
    <property type="evidence" value="ECO:0007669"/>
    <property type="project" value="TreeGrafter"/>
</dbReference>
<comment type="catalytic activity">
    <reaction evidence="1">
        <text>Hydrolysis of terminal non-reducing N-acetyl-D-hexosamine residues in N-acetyl-beta-D-hexosaminides.</text>
        <dbReference type="EC" id="3.2.1.52"/>
    </reaction>
</comment>
<dbReference type="EC" id="3.2.1.52" evidence="3"/>
<dbReference type="EMBL" id="JAEHJZ010000032">
    <property type="protein sequence ID" value="MBJ7881525.1"/>
    <property type="molecule type" value="Genomic_DNA"/>
</dbReference>
<evidence type="ECO:0000256" key="4">
    <source>
        <dbReference type="ARBA" id="ARBA00022801"/>
    </source>
</evidence>
<sequence>MQKADKHSVYRLLMRFGNLSAEKDGLLKKAYDFDPIPEGLDDQYHKNILGVGCQMWSEWTPTNADVERQTFPRIAAFAEVGWTTLENKDYDHFKRALKKMEKRWDDIGINYFKDSDQLEIDLKAKESEAANNK</sequence>
<evidence type="ECO:0000313" key="7">
    <source>
        <dbReference type="Proteomes" id="UP000662373"/>
    </source>
</evidence>
<gene>
    <name evidence="6" type="ORF">JEM65_12850</name>
</gene>
<keyword evidence="4" id="KW-0378">Hydrolase</keyword>
<dbReference type="PANTHER" id="PTHR22600:SF57">
    <property type="entry name" value="BETA-N-ACETYLHEXOSAMINIDASE"/>
    <property type="match status" value="1"/>
</dbReference>
<dbReference type="InterPro" id="IPR017853">
    <property type="entry name" value="GH"/>
</dbReference>
<name>A0A934KT26_9FLAO</name>
<evidence type="ECO:0000256" key="2">
    <source>
        <dbReference type="ARBA" id="ARBA00006285"/>
    </source>
</evidence>
<accession>A0A934KT26</accession>
<dbReference type="InterPro" id="IPR025705">
    <property type="entry name" value="Beta_hexosaminidase_sua/sub"/>
</dbReference>
<evidence type="ECO:0000259" key="5">
    <source>
        <dbReference type="Pfam" id="PF00728"/>
    </source>
</evidence>
<dbReference type="GO" id="GO:0005975">
    <property type="term" value="P:carbohydrate metabolic process"/>
    <property type="evidence" value="ECO:0007669"/>
    <property type="project" value="InterPro"/>
</dbReference>
<evidence type="ECO:0000256" key="3">
    <source>
        <dbReference type="ARBA" id="ARBA00012663"/>
    </source>
</evidence>
<evidence type="ECO:0000256" key="1">
    <source>
        <dbReference type="ARBA" id="ARBA00001231"/>
    </source>
</evidence>
<dbReference type="AlphaFoldDB" id="A0A934KT26"/>
<keyword evidence="7" id="KW-1185">Reference proteome</keyword>
<proteinExistence type="inferred from homology"/>
<dbReference type="InterPro" id="IPR015883">
    <property type="entry name" value="Glyco_hydro_20_cat"/>
</dbReference>
<protein>
    <recommendedName>
        <fullName evidence="3">beta-N-acetylhexosaminidase</fullName>
        <ecNumber evidence="3">3.2.1.52</ecNumber>
    </recommendedName>
</protein>
<dbReference type="GO" id="GO:0004563">
    <property type="term" value="F:beta-N-acetylhexosaminidase activity"/>
    <property type="evidence" value="ECO:0007669"/>
    <property type="project" value="UniProtKB-EC"/>
</dbReference>
<dbReference type="RefSeq" id="WP_199600144.1">
    <property type="nucleotide sequence ID" value="NZ_JAEHJZ010000032.1"/>
</dbReference>
<feature type="domain" description="Glycoside hydrolase family 20 catalytic" evidence="5">
    <location>
        <begin position="27"/>
        <end position="84"/>
    </location>
</feature>
<comment type="caution">
    <text evidence="6">The sequence shown here is derived from an EMBL/GenBank/DDBJ whole genome shotgun (WGS) entry which is preliminary data.</text>
</comment>
<reference evidence="6 7" key="1">
    <citation type="submission" date="2020-09" db="EMBL/GenBank/DDBJ databases">
        <title>Draft genome of Gelidibacter salicanalis PAMC21136.</title>
        <authorList>
            <person name="Park H."/>
        </authorList>
    </citation>
    <scope>NUCLEOTIDE SEQUENCE [LARGE SCALE GENOMIC DNA]</scope>
    <source>
        <strain evidence="6 7">PAMC21136</strain>
    </source>
</reference>
<dbReference type="Gene3D" id="3.20.20.80">
    <property type="entry name" value="Glycosidases"/>
    <property type="match status" value="1"/>
</dbReference>
<dbReference type="Pfam" id="PF00728">
    <property type="entry name" value="Glyco_hydro_20"/>
    <property type="match status" value="1"/>
</dbReference>
<organism evidence="6 7">
    <name type="scientific">Gelidibacter salicanalis</name>
    <dbReference type="NCBI Taxonomy" id="291193"/>
    <lineage>
        <taxon>Bacteria</taxon>
        <taxon>Pseudomonadati</taxon>
        <taxon>Bacteroidota</taxon>
        <taxon>Flavobacteriia</taxon>
        <taxon>Flavobacteriales</taxon>
        <taxon>Flavobacteriaceae</taxon>
        <taxon>Gelidibacter</taxon>
    </lineage>
</organism>
<dbReference type="PANTHER" id="PTHR22600">
    <property type="entry name" value="BETA-HEXOSAMINIDASE"/>
    <property type="match status" value="1"/>
</dbReference>
<evidence type="ECO:0000313" key="6">
    <source>
        <dbReference type="EMBL" id="MBJ7881525.1"/>
    </source>
</evidence>
<dbReference type="SUPFAM" id="SSF51445">
    <property type="entry name" value="(Trans)glycosidases"/>
    <property type="match status" value="1"/>
</dbReference>
<comment type="similarity">
    <text evidence="2">Belongs to the glycosyl hydrolase 20 family.</text>
</comment>